<proteinExistence type="predicted"/>
<evidence type="ECO:0000256" key="1">
    <source>
        <dbReference type="SAM" id="SignalP"/>
    </source>
</evidence>
<evidence type="ECO:0000313" key="3">
    <source>
        <dbReference type="Proteomes" id="UP001370348"/>
    </source>
</evidence>
<reference evidence="2 3" key="1">
    <citation type="submission" date="2021-12" db="EMBL/GenBank/DDBJ databases">
        <title>Discovery of the Pendulisporaceae a myxobacterial family with distinct sporulation behavior and unique specialized metabolism.</title>
        <authorList>
            <person name="Garcia R."/>
            <person name="Popoff A."/>
            <person name="Bader C.D."/>
            <person name="Loehr J."/>
            <person name="Walesch S."/>
            <person name="Walt C."/>
            <person name="Boldt J."/>
            <person name="Bunk B."/>
            <person name="Haeckl F.J.F.P.J."/>
            <person name="Gunesch A.P."/>
            <person name="Birkelbach J."/>
            <person name="Nuebel U."/>
            <person name="Pietschmann T."/>
            <person name="Bach T."/>
            <person name="Mueller R."/>
        </authorList>
    </citation>
    <scope>NUCLEOTIDE SEQUENCE [LARGE SCALE GENOMIC DNA]</scope>
    <source>
        <strain evidence="2 3">MSr11954</strain>
    </source>
</reference>
<dbReference type="EMBL" id="CP089984">
    <property type="protein sequence ID" value="WXB15145.1"/>
    <property type="molecule type" value="Genomic_DNA"/>
</dbReference>
<dbReference type="RefSeq" id="WP_394824770.1">
    <property type="nucleotide sequence ID" value="NZ_CP089984.1"/>
</dbReference>
<protein>
    <submittedName>
        <fullName evidence="2">Uncharacterized protein</fullName>
    </submittedName>
</protein>
<organism evidence="2 3">
    <name type="scientific">Pendulispora albinea</name>
    <dbReference type="NCBI Taxonomy" id="2741071"/>
    <lineage>
        <taxon>Bacteria</taxon>
        <taxon>Pseudomonadati</taxon>
        <taxon>Myxococcota</taxon>
        <taxon>Myxococcia</taxon>
        <taxon>Myxococcales</taxon>
        <taxon>Sorangiineae</taxon>
        <taxon>Pendulisporaceae</taxon>
        <taxon>Pendulispora</taxon>
    </lineage>
</organism>
<keyword evidence="3" id="KW-1185">Reference proteome</keyword>
<feature type="signal peptide" evidence="1">
    <location>
        <begin position="1"/>
        <end position="20"/>
    </location>
</feature>
<keyword evidence="1" id="KW-0732">Signal</keyword>
<dbReference type="Proteomes" id="UP001370348">
    <property type="component" value="Chromosome"/>
</dbReference>
<gene>
    <name evidence="2" type="ORF">LZC94_45920</name>
</gene>
<accession>A0ABZ2LXR7</accession>
<evidence type="ECO:0000313" key="2">
    <source>
        <dbReference type="EMBL" id="WXB15145.1"/>
    </source>
</evidence>
<feature type="chain" id="PRO_5046606668" evidence="1">
    <location>
        <begin position="21"/>
        <end position="269"/>
    </location>
</feature>
<dbReference type="PROSITE" id="PS51257">
    <property type="entry name" value="PROKAR_LIPOPROTEIN"/>
    <property type="match status" value="1"/>
</dbReference>
<sequence>MNMKFIWSSALVGVGVLASACGSSSEGGGSDTENKTASSAWGCEAKGSDRVVCTSAMTLMEGKENNLDAYVCAPGDKSAKCPDEAAIKETGGTAIDAEKAAAYDDLPWACLTTGKHQVQCARDLVIQGKATEQTLSGSGGGSGCGSCGGGGKKPVPPPSTCSVSAWEDYFPSLAHEIYQGFGYNVDFPRNVFNVSAPLGELVSGGIINTPGKPSCYVAEWDLRLQAWLKAVARGCVNLTGPILVWCQQASNYAPHSQQCNATGSWSTGK</sequence>
<name>A0ABZ2LXR7_9BACT</name>